<evidence type="ECO:0000256" key="4">
    <source>
        <dbReference type="PROSITE-ProRule" id="PRU01161"/>
    </source>
</evidence>
<dbReference type="InterPro" id="IPR050301">
    <property type="entry name" value="NTE"/>
</dbReference>
<dbReference type="PANTHER" id="PTHR14226">
    <property type="entry name" value="NEUROPATHY TARGET ESTERASE/SWISS CHEESE D.MELANOGASTER"/>
    <property type="match status" value="1"/>
</dbReference>
<comment type="caution">
    <text evidence="4">Lacks conserved residue(s) required for the propagation of feature annotation.</text>
</comment>
<dbReference type="PROSITE" id="PS51635">
    <property type="entry name" value="PNPLA"/>
    <property type="match status" value="1"/>
</dbReference>
<sequence length="348" mass="38148">MSDDVTPGHHQKKPVALALQGGGAHGAYAWGVVDAMLEDGRLSVEAISATSAGAMNAVLLADGLVAGGPERAREKLAAFWQAVSRMEAVFGLAWSAVDRLAQAFGLPPEYMPSHAAVHALTHSLPPDLINPFRFNPLRKLLLEHVDFDRVNDAAAIRLYLDATNVRTGKIAIFETPRITVETVLASCCLPPYFQAVEIDGEYFWDGGFLGNPAIYPLVYRDGCRDVIVVQVGARERPELPRSAADVLHRMNEISFNSSLMREMRAIAFVTKLIDTHELDGEKHHRMYMHWIGDDSVMATLGGVTQFHPDWGLLTRLRDEGRAAAKAWLATNLDAVGRRSTIDVAGLFL</sequence>
<gene>
    <name evidence="6" type="ORF">ACFSOX_04410</name>
</gene>
<dbReference type="PANTHER" id="PTHR14226:SF78">
    <property type="entry name" value="SLR0060 PROTEIN"/>
    <property type="match status" value="1"/>
</dbReference>
<organism evidence="6 7">
    <name type="scientific">Rhodoplanes azumiensis</name>
    <dbReference type="NCBI Taxonomy" id="1897628"/>
    <lineage>
        <taxon>Bacteria</taxon>
        <taxon>Pseudomonadati</taxon>
        <taxon>Pseudomonadota</taxon>
        <taxon>Alphaproteobacteria</taxon>
        <taxon>Hyphomicrobiales</taxon>
        <taxon>Nitrobacteraceae</taxon>
        <taxon>Rhodoplanes</taxon>
    </lineage>
</organism>
<protein>
    <submittedName>
        <fullName evidence="6">Patatin-like phospholipase family protein</fullName>
    </submittedName>
</protein>
<dbReference type="InterPro" id="IPR016035">
    <property type="entry name" value="Acyl_Trfase/lysoPLipase"/>
</dbReference>
<feature type="active site" description="Nucleophile" evidence="4">
    <location>
        <position position="51"/>
    </location>
</feature>
<feature type="short sequence motif" description="GXGXXG" evidence="4">
    <location>
        <begin position="21"/>
        <end position="26"/>
    </location>
</feature>
<comment type="caution">
    <text evidence="6">The sequence shown here is derived from an EMBL/GenBank/DDBJ whole genome shotgun (WGS) entry which is preliminary data.</text>
</comment>
<evidence type="ECO:0000313" key="7">
    <source>
        <dbReference type="Proteomes" id="UP001597314"/>
    </source>
</evidence>
<accession>A0ABW5AHL0</accession>
<keyword evidence="1 4" id="KW-0378">Hydrolase</keyword>
<proteinExistence type="predicted"/>
<evidence type="ECO:0000256" key="2">
    <source>
        <dbReference type="ARBA" id="ARBA00022963"/>
    </source>
</evidence>
<evidence type="ECO:0000313" key="6">
    <source>
        <dbReference type="EMBL" id="MFD2181384.1"/>
    </source>
</evidence>
<dbReference type="EMBL" id="JBHUIW010000003">
    <property type="protein sequence ID" value="MFD2181384.1"/>
    <property type="molecule type" value="Genomic_DNA"/>
</dbReference>
<keyword evidence="3 4" id="KW-0443">Lipid metabolism</keyword>
<evidence type="ECO:0000256" key="1">
    <source>
        <dbReference type="ARBA" id="ARBA00022801"/>
    </source>
</evidence>
<evidence type="ECO:0000259" key="5">
    <source>
        <dbReference type="PROSITE" id="PS51635"/>
    </source>
</evidence>
<dbReference type="Gene3D" id="3.40.1090.10">
    <property type="entry name" value="Cytosolic phospholipase A2 catalytic domain"/>
    <property type="match status" value="2"/>
</dbReference>
<feature type="short sequence motif" description="DGA/G" evidence="4">
    <location>
        <begin position="205"/>
        <end position="207"/>
    </location>
</feature>
<dbReference type="RefSeq" id="WP_378476569.1">
    <property type="nucleotide sequence ID" value="NZ_JBHUIW010000003.1"/>
</dbReference>
<evidence type="ECO:0000256" key="3">
    <source>
        <dbReference type="ARBA" id="ARBA00023098"/>
    </source>
</evidence>
<dbReference type="SUPFAM" id="SSF52151">
    <property type="entry name" value="FabD/lysophospholipase-like"/>
    <property type="match status" value="1"/>
</dbReference>
<keyword evidence="7" id="KW-1185">Reference proteome</keyword>
<dbReference type="InterPro" id="IPR002641">
    <property type="entry name" value="PNPLA_dom"/>
</dbReference>
<name>A0ABW5AHL0_9BRAD</name>
<feature type="domain" description="PNPLA" evidence="5">
    <location>
        <begin position="17"/>
        <end position="218"/>
    </location>
</feature>
<reference evidence="7" key="1">
    <citation type="journal article" date="2019" name="Int. J. Syst. Evol. Microbiol.">
        <title>The Global Catalogue of Microorganisms (GCM) 10K type strain sequencing project: providing services to taxonomists for standard genome sequencing and annotation.</title>
        <authorList>
            <consortium name="The Broad Institute Genomics Platform"/>
            <consortium name="The Broad Institute Genome Sequencing Center for Infectious Disease"/>
            <person name="Wu L."/>
            <person name="Ma J."/>
        </authorList>
    </citation>
    <scope>NUCLEOTIDE SEQUENCE [LARGE SCALE GENOMIC DNA]</scope>
    <source>
        <strain evidence="7">CGMCC 1.6774</strain>
    </source>
</reference>
<dbReference type="Pfam" id="PF01734">
    <property type="entry name" value="Patatin"/>
    <property type="match status" value="1"/>
</dbReference>
<feature type="active site" description="Proton acceptor" evidence="4">
    <location>
        <position position="205"/>
    </location>
</feature>
<dbReference type="Proteomes" id="UP001597314">
    <property type="component" value="Unassembled WGS sequence"/>
</dbReference>
<keyword evidence="2 4" id="KW-0442">Lipid degradation</keyword>